<sequence length="195" mass="21912">MTDEQTLHFGKQPVRIVTIDGALWFTAADLYETKNRRTNKQHLACFDRSHLRLHTFQSDAGPRKLTLVSTLGALTIASGLPEPDGRIMDAWVRKQVAALGLDRPPFTLGADGALPARPKTTWLAFEDWEALAAANPHARRNSPVQNINELDDDDTPVPFKPSAERVAADRQAMLDAEYEIVEMPRHKARPRKKKR</sequence>
<organism evidence="2 3">
    <name type="scientific">Sphingomonas mucosissima</name>
    <dbReference type="NCBI Taxonomy" id="370959"/>
    <lineage>
        <taxon>Bacteria</taxon>
        <taxon>Pseudomonadati</taxon>
        <taxon>Pseudomonadota</taxon>
        <taxon>Alphaproteobacteria</taxon>
        <taxon>Sphingomonadales</taxon>
        <taxon>Sphingomonadaceae</taxon>
        <taxon>Sphingomonas</taxon>
    </lineage>
</organism>
<reference evidence="2 3" key="1">
    <citation type="submission" date="2017-03" db="EMBL/GenBank/DDBJ databases">
        <title>Genome sequence of Sphingomonas mucosissima DSM 17494.</title>
        <authorList>
            <person name="Poehlein A."/>
            <person name="Wuebbeler J.H."/>
            <person name="Steinbuechel A."/>
            <person name="Daniel R."/>
        </authorList>
    </citation>
    <scope>NUCLEOTIDE SEQUENCE [LARGE SCALE GENOMIC DNA]</scope>
    <source>
        <strain evidence="2 3">DSM 17494</strain>
    </source>
</reference>
<keyword evidence="3" id="KW-1185">Reference proteome</keyword>
<evidence type="ECO:0008006" key="4">
    <source>
        <dbReference type="Google" id="ProtNLM"/>
    </source>
</evidence>
<evidence type="ECO:0000313" key="3">
    <source>
        <dbReference type="Proteomes" id="UP000197783"/>
    </source>
</evidence>
<dbReference type="EMBL" id="NBBJ01000001">
    <property type="protein sequence ID" value="OWK31784.1"/>
    <property type="molecule type" value="Genomic_DNA"/>
</dbReference>
<dbReference type="Proteomes" id="UP000197783">
    <property type="component" value="Unassembled WGS sequence"/>
</dbReference>
<evidence type="ECO:0000256" key="1">
    <source>
        <dbReference type="SAM" id="MobiDB-lite"/>
    </source>
</evidence>
<dbReference type="OrthoDB" id="9808959at2"/>
<protein>
    <recommendedName>
        <fullName evidence="4">Bro-N domain-containing protein</fullName>
    </recommendedName>
</protein>
<proteinExistence type="predicted"/>
<gene>
    <name evidence="2" type="ORF">SPMU_01020</name>
</gene>
<evidence type="ECO:0000313" key="2">
    <source>
        <dbReference type="EMBL" id="OWK31784.1"/>
    </source>
</evidence>
<dbReference type="AlphaFoldDB" id="A0A245ZPW7"/>
<name>A0A245ZPW7_9SPHN</name>
<feature type="region of interest" description="Disordered" evidence="1">
    <location>
        <begin position="136"/>
        <end position="160"/>
    </location>
</feature>
<comment type="caution">
    <text evidence="2">The sequence shown here is derived from an EMBL/GenBank/DDBJ whole genome shotgun (WGS) entry which is preliminary data.</text>
</comment>
<dbReference type="RefSeq" id="WP_088330892.1">
    <property type="nucleotide sequence ID" value="NZ_NBBJ01000001.1"/>
</dbReference>
<accession>A0A245ZPW7</accession>